<dbReference type="AlphaFoldDB" id="A0A9P6E2Y3"/>
<proteinExistence type="predicted"/>
<protein>
    <submittedName>
        <fullName evidence="1">Uncharacterized protein</fullName>
    </submittedName>
</protein>
<evidence type="ECO:0000313" key="2">
    <source>
        <dbReference type="Proteomes" id="UP000807306"/>
    </source>
</evidence>
<sequence>MGIYPNCRLPGSATLKNPSDIIERSRARGSPCQACQGLLEVELKTDEARRNLQLLFGEKEKLASVLNEHHDPPSFIHNYCRLYS</sequence>
<dbReference type="Proteomes" id="UP000807306">
    <property type="component" value="Unassembled WGS sequence"/>
</dbReference>
<dbReference type="EMBL" id="MU158031">
    <property type="protein sequence ID" value="KAF9521543.1"/>
    <property type="molecule type" value="Genomic_DNA"/>
</dbReference>
<gene>
    <name evidence="1" type="ORF">CPB83DRAFT_246157</name>
</gene>
<keyword evidence="2" id="KW-1185">Reference proteome</keyword>
<reference evidence="1" key="1">
    <citation type="submission" date="2020-11" db="EMBL/GenBank/DDBJ databases">
        <authorList>
            <consortium name="DOE Joint Genome Institute"/>
            <person name="Ahrendt S."/>
            <person name="Riley R."/>
            <person name="Andreopoulos W."/>
            <person name="Labutti K."/>
            <person name="Pangilinan J."/>
            <person name="Ruiz-Duenas F.J."/>
            <person name="Barrasa J.M."/>
            <person name="Sanchez-Garcia M."/>
            <person name="Camarero S."/>
            <person name="Miyauchi S."/>
            <person name="Serrano A."/>
            <person name="Linde D."/>
            <person name="Babiker R."/>
            <person name="Drula E."/>
            <person name="Ayuso-Fernandez I."/>
            <person name="Pacheco R."/>
            <person name="Padilla G."/>
            <person name="Ferreira P."/>
            <person name="Barriuso J."/>
            <person name="Kellner H."/>
            <person name="Castanera R."/>
            <person name="Alfaro M."/>
            <person name="Ramirez L."/>
            <person name="Pisabarro A.G."/>
            <person name="Kuo A."/>
            <person name="Tritt A."/>
            <person name="Lipzen A."/>
            <person name="He G."/>
            <person name="Yan M."/>
            <person name="Ng V."/>
            <person name="Cullen D."/>
            <person name="Martin F."/>
            <person name="Rosso M.-N."/>
            <person name="Henrissat B."/>
            <person name="Hibbett D."/>
            <person name="Martinez A.T."/>
            <person name="Grigoriev I.V."/>
        </authorList>
    </citation>
    <scope>NUCLEOTIDE SEQUENCE</scope>
    <source>
        <strain evidence="1">CBS 506.95</strain>
    </source>
</reference>
<accession>A0A9P6E2Y3</accession>
<evidence type="ECO:0000313" key="1">
    <source>
        <dbReference type="EMBL" id="KAF9521543.1"/>
    </source>
</evidence>
<comment type="caution">
    <text evidence="1">The sequence shown here is derived from an EMBL/GenBank/DDBJ whole genome shotgun (WGS) entry which is preliminary data.</text>
</comment>
<organism evidence="1 2">
    <name type="scientific">Crepidotus variabilis</name>
    <dbReference type="NCBI Taxonomy" id="179855"/>
    <lineage>
        <taxon>Eukaryota</taxon>
        <taxon>Fungi</taxon>
        <taxon>Dikarya</taxon>
        <taxon>Basidiomycota</taxon>
        <taxon>Agaricomycotina</taxon>
        <taxon>Agaricomycetes</taxon>
        <taxon>Agaricomycetidae</taxon>
        <taxon>Agaricales</taxon>
        <taxon>Agaricineae</taxon>
        <taxon>Crepidotaceae</taxon>
        <taxon>Crepidotus</taxon>
    </lineage>
</organism>
<name>A0A9P6E2Y3_9AGAR</name>